<sequence length="239" mass="26410">MKVLGRLTNVELHPSECLRPRKKSDVVPGQLWSSPLYCPPFARTLFRACTAATTLRFCQFGNFGADLLTQLLAVVVASCKSLEEVHLESSCVMEGGLAHLAKLPRLRVLTLAFCSMLDSGVALLTPGFTALRELNLSWCSKLRTQSLKHIGPRLRVLHLHGCEYIDDTVCPLLRNVVWLDLAFTHVGDLAALAKHAKRLRELTLAHQALNIWHCGKWTAESLAALEAASPDVSVHFVHC</sequence>
<dbReference type="SUPFAM" id="SSF52047">
    <property type="entry name" value="RNI-like"/>
    <property type="match status" value="1"/>
</dbReference>
<evidence type="ECO:0000313" key="2">
    <source>
        <dbReference type="EMBL" id="KAK9845496.1"/>
    </source>
</evidence>
<comment type="subcellular location">
    <subcellularLocation>
        <location evidence="1">Cytoplasm</location>
        <location evidence="1">Cytoskeleton</location>
        <location evidence="1">Cilium axoneme</location>
    </subcellularLocation>
</comment>
<dbReference type="GO" id="GO:0005930">
    <property type="term" value="C:axoneme"/>
    <property type="evidence" value="ECO:0007669"/>
    <property type="project" value="UniProtKB-SubCell"/>
</dbReference>
<organism evidence="2 3">
    <name type="scientific">Elliptochloris bilobata</name>
    <dbReference type="NCBI Taxonomy" id="381761"/>
    <lineage>
        <taxon>Eukaryota</taxon>
        <taxon>Viridiplantae</taxon>
        <taxon>Chlorophyta</taxon>
        <taxon>core chlorophytes</taxon>
        <taxon>Trebouxiophyceae</taxon>
        <taxon>Trebouxiophyceae incertae sedis</taxon>
        <taxon>Elliptochloris clade</taxon>
        <taxon>Elliptochloris</taxon>
    </lineage>
</organism>
<dbReference type="Gene3D" id="3.80.10.10">
    <property type="entry name" value="Ribonuclease Inhibitor"/>
    <property type="match status" value="1"/>
</dbReference>
<protein>
    <submittedName>
        <fullName evidence="2">Uncharacterized protein</fullName>
    </submittedName>
</protein>
<accession>A0AAW1SIK2</accession>
<dbReference type="EMBL" id="JALJOU010000003">
    <property type="protein sequence ID" value="KAK9845496.1"/>
    <property type="molecule type" value="Genomic_DNA"/>
</dbReference>
<evidence type="ECO:0000313" key="3">
    <source>
        <dbReference type="Proteomes" id="UP001445335"/>
    </source>
</evidence>
<comment type="caution">
    <text evidence="2">The sequence shown here is derived from an EMBL/GenBank/DDBJ whole genome shotgun (WGS) entry which is preliminary data.</text>
</comment>
<dbReference type="Proteomes" id="UP001445335">
    <property type="component" value="Unassembled WGS sequence"/>
</dbReference>
<name>A0AAW1SIK2_9CHLO</name>
<gene>
    <name evidence="2" type="ORF">WJX81_007960</name>
</gene>
<proteinExistence type="predicted"/>
<dbReference type="PANTHER" id="PTHR13318">
    <property type="entry name" value="PARTNER OF PAIRED, ISOFORM B-RELATED"/>
    <property type="match status" value="1"/>
</dbReference>
<evidence type="ECO:0000256" key="1">
    <source>
        <dbReference type="ARBA" id="ARBA00004430"/>
    </source>
</evidence>
<dbReference type="AlphaFoldDB" id="A0AAW1SIK2"/>
<reference evidence="2 3" key="1">
    <citation type="journal article" date="2024" name="Nat. Commun.">
        <title>Phylogenomics reveals the evolutionary origins of lichenization in chlorophyte algae.</title>
        <authorList>
            <person name="Puginier C."/>
            <person name="Libourel C."/>
            <person name="Otte J."/>
            <person name="Skaloud P."/>
            <person name="Haon M."/>
            <person name="Grisel S."/>
            <person name="Petersen M."/>
            <person name="Berrin J.G."/>
            <person name="Delaux P.M."/>
            <person name="Dal Grande F."/>
            <person name="Keller J."/>
        </authorList>
    </citation>
    <scope>NUCLEOTIDE SEQUENCE [LARGE SCALE GENOMIC DNA]</scope>
    <source>
        <strain evidence="2 3">SAG 245.80</strain>
    </source>
</reference>
<keyword evidence="3" id="KW-1185">Reference proteome</keyword>
<dbReference type="GO" id="GO:0031146">
    <property type="term" value="P:SCF-dependent proteasomal ubiquitin-dependent protein catabolic process"/>
    <property type="evidence" value="ECO:0007669"/>
    <property type="project" value="TreeGrafter"/>
</dbReference>
<dbReference type="InterPro" id="IPR032675">
    <property type="entry name" value="LRR_dom_sf"/>
</dbReference>
<dbReference type="GO" id="GO:0019005">
    <property type="term" value="C:SCF ubiquitin ligase complex"/>
    <property type="evidence" value="ECO:0007669"/>
    <property type="project" value="TreeGrafter"/>
</dbReference>